<gene>
    <name evidence="1" type="ORF">SAMN05421738_10785</name>
</gene>
<name>A0A1I4WNC9_9FLAO</name>
<protein>
    <recommendedName>
        <fullName evidence="3">Phosphoribosylpyrophosphate synthetase</fullName>
    </recommendedName>
</protein>
<dbReference type="EMBL" id="FOUZ01000007">
    <property type="protein sequence ID" value="SFN14693.1"/>
    <property type="molecule type" value="Genomic_DNA"/>
</dbReference>
<evidence type="ECO:0000313" key="2">
    <source>
        <dbReference type="Proteomes" id="UP000199149"/>
    </source>
</evidence>
<dbReference type="AlphaFoldDB" id="A0A1I4WNC9"/>
<accession>A0A1I4WNC9</accession>
<reference evidence="2" key="1">
    <citation type="submission" date="2016-10" db="EMBL/GenBank/DDBJ databases">
        <authorList>
            <person name="Varghese N."/>
            <person name="Submissions S."/>
        </authorList>
    </citation>
    <scope>NUCLEOTIDE SEQUENCE [LARGE SCALE GENOMIC DNA]</scope>
    <source>
        <strain evidence="2">XJ109</strain>
    </source>
</reference>
<evidence type="ECO:0000313" key="1">
    <source>
        <dbReference type="EMBL" id="SFN14693.1"/>
    </source>
</evidence>
<sequence length="102" mass="11850">MKEKIQYRYKATAEALNELKELGYTIDYNIEKEQIKAEPANFDITYIYRYEGNSDPDDESSVYGIVNNKSNEKGVYVVGNLSTDDDVDHFLVDLEIKRRTVE</sequence>
<keyword evidence="2" id="KW-1185">Reference proteome</keyword>
<proteinExistence type="predicted"/>
<dbReference type="RefSeq" id="WP_092908141.1">
    <property type="nucleotide sequence ID" value="NZ_FOUZ01000007.1"/>
</dbReference>
<organism evidence="1 2">
    <name type="scientific">Algoriella xinjiangensis</name>
    <dbReference type="NCBI Taxonomy" id="684065"/>
    <lineage>
        <taxon>Bacteria</taxon>
        <taxon>Pseudomonadati</taxon>
        <taxon>Bacteroidota</taxon>
        <taxon>Flavobacteriia</taxon>
        <taxon>Flavobacteriales</taxon>
        <taxon>Weeksellaceae</taxon>
        <taxon>Algoriella</taxon>
    </lineage>
</organism>
<dbReference type="OrthoDB" id="8418771at2"/>
<evidence type="ECO:0008006" key="3">
    <source>
        <dbReference type="Google" id="ProtNLM"/>
    </source>
</evidence>
<dbReference type="Proteomes" id="UP000199149">
    <property type="component" value="Unassembled WGS sequence"/>
</dbReference>